<dbReference type="OrthoDB" id="6428749at2759"/>
<evidence type="ECO:0000256" key="3">
    <source>
        <dbReference type="ARBA" id="ARBA00012922"/>
    </source>
</evidence>
<comment type="caution">
    <text evidence="8">The sequence shown here is derived from an EMBL/GenBank/DDBJ whole genome shotgun (WGS) entry which is preliminary data.</text>
</comment>
<dbReference type="PROSITE" id="PS00571">
    <property type="entry name" value="AMIDASES"/>
    <property type="match status" value="1"/>
</dbReference>
<evidence type="ECO:0000256" key="1">
    <source>
        <dbReference type="ARBA" id="ARBA00001311"/>
    </source>
</evidence>
<dbReference type="Pfam" id="PF00248">
    <property type="entry name" value="Aldo_ket_red"/>
    <property type="match status" value="1"/>
</dbReference>
<evidence type="ECO:0000256" key="5">
    <source>
        <dbReference type="ARBA" id="ARBA00023002"/>
    </source>
</evidence>
<dbReference type="RefSeq" id="XP_030989496.1">
    <property type="nucleotide sequence ID" value="XM_031133211.1"/>
</dbReference>
<dbReference type="Proteomes" id="UP000319257">
    <property type="component" value="Unassembled WGS sequence"/>
</dbReference>
<dbReference type="AlphaFoldDB" id="A0A507AEN2"/>
<dbReference type="SUPFAM" id="SSF75304">
    <property type="entry name" value="Amidase signature (AS) enzymes"/>
    <property type="match status" value="1"/>
</dbReference>
<evidence type="ECO:0000259" key="7">
    <source>
        <dbReference type="Pfam" id="PF01425"/>
    </source>
</evidence>
<comment type="catalytic activity">
    <reaction evidence="1">
        <text>a monocarboxylic acid amide + H2O = a monocarboxylate + NH4(+)</text>
        <dbReference type="Rhea" id="RHEA:12020"/>
        <dbReference type="ChEBI" id="CHEBI:15377"/>
        <dbReference type="ChEBI" id="CHEBI:28938"/>
        <dbReference type="ChEBI" id="CHEBI:35757"/>
        <dbReference type="ChEBI" id="CHEBI:83628"/>
        <dbReference type="EC" id="3.5.1.4"/>
    </reaction>
</comment>
<keyword evidence="9" id="KW-1185">Reference proteome</keyword>
<dbReference type="FunCoup" id="A0A507AEN2">
    <property type="interactions" value="53"/>
</dbReference>
<dbReference type="Pfam" id="PF01425">
    <property type="entry name" value="Amidase"/>
    <property type="match status" value="1"/>
</dbReference>
<dbReference type="GO" id="GO:0016491">
    <property type="term" value="F:oxidoreductase activity"/>
    <property type="evidence" value="ECO:0007669"/>
    <property type="project" value="UniProtKB-KW"/>
</dbReference>
<dbReference type="PANTHER" id="PTHR46072:SF7">
    <property type="entry name" value="AMIDASE"/>
    <property type="match status" value="1"/>
</dbReference>
<name>A0A507AEN2_9PEZI</name>
<reference evidence="8 9" key="1">
    <citation type="submission" date="2019-06" db="EMBL/GenBank/DDBJ databases">
        <title>Draft genome sequence of the filamentous fungus Phialemoniopsis curvata isolated from diesel fuel.</title>
        <authorList>
            <person name="Varaljay V.A."/>
            <person name="Lyon W.J."/>
            <person name="Crouch A.L."/>
            <person name="Drake C.E."/>
            <person name="Hollomon J.M."/>
            <person name="Nadeau L.J."/>
            <person name="Nunn H.S."/>
            <person name="Stevenson B.S."/>
            <person name="Bojanowski C.L."/>
            <person name="Crookes-Goodson W.J."/>
        </authorList>
    </citation>
    <scope>NUCLEOTIDE SEQUENCE [LARGE SCALE GENOMIC DNA]</scope>
    <source>
        <strain evidence="8 9">D216</strain>
    </source>
</reference>
<comment type="similarity">
    <text evidence="2">Belongs to the amidase family.</text>
</comment>
<dbReference type="SUPFAM" id="SSF51430">
    <property type="entry name" value="NAD(P)-linked oxidoreductase"/>
    <property type="match status" value="1"/>
</dbReference>
<dbReference type="InterPro" id="IPR036812">
    <property type="entry name" value="NAD(P)_OxRdtase_dom_sf"/>
</dbReference>
<evidence type="ECO:0000256" key="2">
    <source>
        <dbReference type="ARBA" id="ARBA00009199"/>
    </source>
</evidence>
<dbReference type="InterPro" id="IPR023210">
    <property type="entry name" value="NADP_OxRdtase_dom"/>
</dbReference>
<gene>
    <name evidence="8" type="ORF">E0L32_010577</name>
</gene>
<dbReference type="InterPro" id="IPR036928">
    <property type="entry name" value="AS_sf"/>
</dbReference>
<dbReference type="GeneID" id="41978024"/>
<organism evidence="8 9">
    <name type="scientific">Thyridium curvatum</name>
    <dbReference type="NCBI Taxonomy" id="1093900"/>
    <lineage>
        <taxon>Eukaryota</taxon>
        <taxon>Fungi</taxon>
        <taxon>Dikarya</taxon>
        <taxon>Ascomycota</taxon>
        <taxon>Pezizomycotina</taxon>
        <taxon>Sordariomycetes</taxon>
        <taxon>Sordariomycetidae</taxon>
        <taxon>Thyridiales</taxon>
        <taxon>Thyridiaceae</taxon>
        <taxon>Thyridium</taxon>
    </lineage>
</organism>
<evidence type="ECO:0000259" key="6">
    <source>
        <dbReference type="Pfam" id="PF00248"/>
    </source>
</evidence>
<dbReference type="InterPro" id="IPR023631">
    <property type="entry name" value="Amidase_dom"/>
</dbReference>
<protein>
    <recommendedName>
        <fullName evidence="3">amidase</fullName>
        <ecNumber evidence="3">3.5.1.4</ecNumber>
    </recommendedName>
</protein>
<dbReference type="EC" id="3.5.1.4" evidence="3"/>
<dbReference type="GO" id="GO:0004040">
    <property type="term" value="F:amidase activity"/>
    <property type="evidence" value="ECO:0007669"/>
    <property type="project" value="UniProtKB-EC"/>
</dbReference>
<dbReference type="PANTHER" id="PTHR46072">
    <property type="entry name" value="AMIDASE-RELATED-RELATED"/>
    <property type="match status" value="1"/>
</dbReference>
<accession>A0A507AEN2</accession>
<feature type="domain" description="NADP-dependent oxidoreductase" evidence="6">
    <location>
        <begin position="552"/>
        <end position="744"/>
    </location>
</feature>
<sequence length="771" mass="84427">MTTASQSQISQWQAAAAQKRKAVNDLIPSEWILPRTLPSAQEQQDVTGDYIRQFLTESEIQYTEAEASTILQSIHAGRWKAYEVLRAFCHRAALAHQMTNCLHEIFFEAALAEAKRLDGIFAETGKPVGPLHGLPISLKDQFHVKGVETTMGYVGWIGTFQGQKGTGKEKVFESELVRELRELGALLYCKTSVPHTLMAGETINNIIGYTPNPKNRHLAVGGSSGGEGALLALRGSPLGVGTDIGGSIRIPAAFNGLFGLRPSSGRVPYEGMANSMDGQSSLLSVAGPLAPSAGSLKIFMEAVLETKPWLHDPLVVELPWRDSAFQQALHSSKPMAFGVMYCDGQVSPHPPVTRALKILVETLERLGHKVIEWNPPSHKRIVDIVYDIWTYDGGQDVHKAFSLSGEPVCEQIAQVYGHEPSAEKTASQIAAINVAKRAYQKEYMDYWNSTAKLTGSGEPVVAFIAPAAPFAAARPGKYDYTGYSMFSNGLDYSSVVLPVTHCDLNVDLFDPDYVPLNSLDERVWKSYDAELYDGHPVGLQIIGDMTKDSMARFDTPDEVTVFLTTFVNRGYNQVDTSRMYSPQAPRSSEPRVGATSIKDKLVIDTKVTSNIPSAHTTANVLAEIDASLEALKIKQINIEYLHVPDRGTPFEEACVAMDRAYREGKIEHWGLCSYSAEEVQSIIDICEKHGYVKPSVYQGQYNAIVRGGEKELFPVLRKNGMAFYAFSPAGGGFFAGNHKKASKGGRYDKTASPVAQRPEPLLITLANQSSV</sequence>
<dbReference type="Gene3D" id="3.20.20.100">
    <property type="entry name" value="NADP-dependent oxidoreductase domain"/>
    <property type="match status" value="1"/>
</dbReference>
<keyword evidence="5" id="KW-0560">Oxidoreductase</keyword>
<keyword evidence="4" id="KW-0378">Hydrolase</keyword>
<dbReference type="InterPro" id="IPR020556">
    <property type="entry name" value="Amidase_CS"/>
</dbReference>
<dbReference type="Gene3D" id="3.90.1300.10">
    <property type="entry name" value="Amidase signature (AS) domain"/>
    <property type="match status" value="1"/>
</dbReference>
<dbReference type="EMBL" id="SKBQ01000086">
    <property type="protein sequence ID" value="TPX07785.1"/>
    <property type="molecule type" value="Genomic_DNA"/>
</dbReference>
<dbReference type="InParanoid" id="A0A507AEN2"/>
<evidence type="ECO:0000313" key="8">
    <source>
        <dbReference type="EMBL" id="TPX07785.1"/>
    </source>
</evidence>
<dbReference type="STRING" id="1093900.A0A507AEN2"/>
<evidence type="ECO:0000313" key="9">
    <source>
        <dbReference type="Proteomes" id="UP000319257"/>
    </source>
</evidence>
<proteinExistence type="inferred from homology"/>
<evidence type="ECO:0000256" key="4">
    <source>
        <dbReference type="ARBA" id="ARBA00022801"/>
    </source>
</evidence>
<feature type="domain" description="Amidase" evidence="7">
    <location>
        <begin position="83"/>
        <end position="550"/>
    </location>
</feature>